<dbReference type="PROSITE" id="PS52004">
    <property type="entry name" value="KS3_2"/>
    <property type="match status" value="1"/>
</dbReference>
<dbReference type="Proteomes" id="UP000434172">
    <property type="component" value="Unassembled WGS sequence"/>
</dbReference>
<evidence type="ECO:0000259" key="13">
    <source>
        <dbReference type="PROSITE" id="PS52019"/>
    </source>
</evidence>
<dbReference type="InterPro" id="IPR014031">
    <property type="entry name" value="Ketoacyl_synth_C"/>
</dbReference>
<dbReference type="Pfam" id="PF08659">
    <property type="entry name" value="KR"/>
    <property type="match status" value="1"/>
</dbReference>
<dbReference type="Gene3D" id="3.40.47.10">
    <property type="match status" value="2"/>
</dbReference>
<dbReference type="PROSITE" id="PS52019">
    <property type="entry name" value="PKS_MFAS_DH"/>
    <property type="match status" value="1"/>
</dbReference>
<feature type="domain" description="PKS/mFAS DH" evidence="13">
    <location>
        <begin position="1440"/>
        <end position="1748"/>
    </location>
</feature>
<dbReference type="SMART" id="SM00823">
    <property type="entry name" value="PKS_PP"/>
    <property type="match status" value="1"/>
</dbReference>
<dbReference type="Pfam" id="PF16197">
    <property type="entry name" value="KAsynt_C_assoc"/>
    <property type="match status" value="1"/>
</dbReference>
<dbReference type="Pfam" id="PF00550">
    <property type="entry name" value="PP-binding"/>
    <property type="match status" value="1"/>
</dbReference>
<dbReference type="InterPro" id="IPR036318">
    <property type="entry name" value="FAD-bd_PCMH-like_sf"/>
</dbReference>
<dbReference type="SUPFAM" id="SSF52151">
    <property type="entry name" value="FabD/lysophospholipase-like"/>
    <property type="match status" value="1"/>
</dbReference>
<dbReference type="InterPro" id="IPR016166">
    <property type="entry name" value="FAD-bd_PCMH"/>
</dbReference>
<dbReference type="InterPro" id="IPR016039">
    <property type="entry name" value="Thiolase-like"/>
</dbReference>
<dbReference type="InterPro" id="IPR049900">
    <property type="entry name" value="PKS_mFAS_DH"/>
</dbReference>
<evidence type="ECO:0000256" key="6">
    <source>
        <dbReference type="ARBA" id="ARBA00023268"/>
    </source>
</evidence>
<evidence type="ECO:0000256" key="2">
    <source>
        <dbReference type="ARBA" id="ARBA00022450"/>
    </source>
</evidence>
<dbReference type="Gene3D" id="3.30.465.10">
    <property type="match status" value="2"/>
</dbReference>
<dbReference type="Gene3D" id="1.10.1200.10">
    <property type="entry name" value="ACP-like"/>
    <property type="match status" value="1"/>
</dbReference>
<dbReference type="InterPro" id="IPR013154">
    <property type="entry name" value="ADH-like_N"/>
</dbReference>
<comment type="caution">
    <text evidence="14">The sequence shown here is derived from an EMBL/GenBank/DDBJ whole genome shotgun (WGS) entry which is preliminary data.</text>
</comment>
<name>A0A8H3ZEP8_9PEZI</name>
<dbReference type="Gene3D" id="3.40.50.720">
    <property type="entry name" value="NAD(P)-binding Rossmann-like Domain"/>
    <property type="match status" value="2"/>
</dbReference>
<dbReference type="InterPro" id="IPR014043">
    <property type="entry name" value="Acyl_transferase_dom"/>
</dbReference>
<reference evidence="14 15" key="1">
    <citation type="submission" date="2019-12" db="EMBL/GenBank/DDBJ databases">
        <title>A genome sequence resource for the geographically widespread anthracnose pathogen Colletotrichum asianum.</title>
        <authorList>
            <person name="Meng Y."/>
        </authorList>
    </citation>
    <scope>NUCLEOTIDE SEQUENCE [LARGE SCALE GENOMIC DNA]</scope>
    <source>
        <strain evidence="14 15">ICMP 18580</strain>
    </source>
</reference>
<dbReference type="SMART" id="SM00826">
    <property type="entry name" value="PKS_DH"/>
    <property type="match status" value="1"/>
</dbReference>
<dbReference type="SUPFAM" id="SSF51735">
    <property type="entry name" value="NAD(P)-binding Rossmann-fold domains"/>
    <property type="match status" value="2"/>
</dbReference>
<dbReference type="InterPro" id="IPR020843">
    <property type="entry name" value="ER"/>
</dbReference>
<dbReference type="Pfam" id="PF14765">
    <property type="entry name" value="PS-DH"/>
    <property type="match status" value="1"/>
</dbReference>
<keyword evidence="4" id="KW-0808">Transferase</keyword>
<dbReference type="InterPro" id="IPR049552">
    <property type="entry name" value="PKS_DH_N"/>
</dbReference>
<protein>
    <submittedName>
        <fullName evidence="14">Polyketide synthase</fullName>
    </submittedName>
</protein>
<dbReference type="SUPFAM" id="SSF50129">
    <property type="entry name" value="GroES-like"/>
    <property type="match status" value="1"/>
</dbReference>
<keyword evidence="5" id="KW-0560">Oxidoreductase</keyword>
<dbReference type="Pfam" id="PF08240">
    <property type="entry name" value="ADH_N"/>
    <property type="match status" value="1"/>
</dbReference>
<proteinExistence type="inferred from homology"/>
<dbReference type="PANTHER" id="PTHR43775:SF18">
    <property type="entry name" value="ENZYME, PUTATIVE (JCVI)-RELATED"/>
    <property type="match status" value="1"/>
</dbReference>
<evidence type="ECO:0000259" key="11">
    <source>
        <dbReference type="PROSITE" id="PS51387"/>
    </source>
</evidence>
<organism evidence="14 15">
    <name type="scientific">Colletotrichum asianum</name>
    <dbReference type="NCBI Taxonomy" id="702518"/>
    <lineage>
        <taxon>Eukaryota</taxon>
        <taxon>Fungi</taxon>
        <taxon>Dikarya</taxon>
        <taxon>Ascomycota</taxon>
        <taxon>Pezizomycotina</taxon>
        <taxon>Sordariomycetes</taxon>
        <taxon>Hypocreomycetidae</taxon>
        <taxon>Glomerellales</taxon>
        <taxon>Glomerellaceae</taxon>
        <taxon>Colletotrichum</taxon>
        <taxon>Colletotrichum gloeosporioides species complex</taxon>
    </lineage>
</organism>
<dbReference type="InterPro" id="IPR001227">
    <property type="entry name" value="Ac_transferase_dom_sf"/>
</dbReference>
<dbReference type="SMART" id="SM00829">
    <property type="entry name" value="PKS_ER"/>
    <property type="match status" value="1"/>
</dbReference>
<evidence type="ECO:0000256" key="5">
    <source>
        <dbReference type="ARBA" id="ARBA00023002"/>
    </source>
</evidence>
<dbReference type="Pfam" id="PF00109">
    <property type="entry name" value="ketoacyl-synt"/>
    <property type="match status" value="1"/>
</dbReference>
<dbReference type="InterPro" id="IPR014030">
    <property type="entry name" value="Ketoacyl_synth_N"/>
</dbReference>
<evidence type="ECO:0000259" key="10">
    <source>
        <dbReference type="PROSITE" id="PS50075"/>
    </source>
</evidence>
<evidence type="ECO:0000256" key="8">
    <source>
        <dbReference type="SAM" id="MobiDB-lite"/>
    </source>
</evidence>
<feature type="signal peptide" evidence="9">
    <location>
        <begin position="1"/>
        <end position="23"/>
    </location>
</feature>
<evidence type="ECO:0000256" key="9">
    <source>
        <dbReference type="SAM" id="SignalP"/>
    </source>
</evidence>
<keyword evidence="15" id="KW-1185">Reference proteome</keyword>
<dbReference type="SUPFAM" id="SSF53901">
    <property type="entry name" value="Thiolase-like"/>
    <property type="match status" value="1"/>
</dbReference>
<dbReference type="InterPro" id="IPR013968">
    <property type="entry name" value="PKS_KR"/>
</dbReference>
<dbReference type="InterPro" id="IPR036736">
    <property type="entry name" value="ACP-like_sf"/>
</dbReference>
<dbReference type="InterPro" id="IPR020807">
    <property type="entry name" value="PKS_DH"/>
</dbReference>
<dbReference type="PROSITE" id="PS51387">
    <property type="entry name" value="FAD_PCMH"/>
    <property type="match status" value="1"/>
</dbReference>
<keyword evidence="3" id="KW-0597">Phosphoprotein</keyword>
<dbReference type="GO" id="GO:0071949">
    <property type="term" value="F:FAD binding"/>
    <property type="evidence" value="ECO:0007669"/>
    <property type="project" value="InterPro"/>
</dbReference>
<dbReference type="InterPro" id="IPR006094">
    <property type="entry name" value="Oxid_FAD_bind_N"/>
</dbReference>
<dbReference type="InterPro" id="IPR016036">
    <property type="entry name" value="Malonyl_transacylase_ACP-bd"/>
</dbReference>
<dbReference type="GO" id="GO:0044550">
    <property type="term" value="P:secondary metabolite biosynthetic process"/>
    <property type="evidence" value="ECO:0007669"/>
    <property type="project" value="UniProtKB-ARBA"/>
</dbReference>
<dbReference type="Pfam" id="PF13602">
    <property type="entry name" value="ADH_zinc_N_2"/>
    <property type="match status" value="1"/>
</dbReference>
<dbReference type="InterPro" id="IPR006162">
    <property type="entry name" value="Ppantetheine_attach_site"/>
</dbReference>
<dbReference type="InterPro" id="IPR049551">
    <property type="entry name" value="PKS_DH_C"/>
</dbReference>
<dbReference type="CDD" id="cd05195">
    <property type="entry name" value="enoyl_red"/>
    <property type="match status" value="1"/>
</dbReference>
<dbReference type="InterPro" id="IPR016035">
    <property type="entry name" value="Acyl_Trfase/lysoPLipase"/>
</dbReference>
<feature type="chain" id="PRO_5034248061" evidence="9">
    <location>
        <begin position="24"/>
        <end position="2897"/>
    </location>
</feature>
<feature type="active site" description="Proton donor; for dehydratase activity" evidence="7">
    <location>
        <position position="1654"/>
    </location>
</feature>
<dbReference type="InterPro" id="IPR020806">
    <property type="entry name" value="PKS_PP-bd"/>
</dbReference>
<dbReference type="InterPro" id="IPR057326">
    <property type="entry name" value="KR_dom"/>
</dbReference>
<evidence type="ECO:0000256" key="1">
    <source>
        <dbReference type="ARBA" id="ARBA00005466"/>
    </source>
</evidence>
<dbReference type="PROSITE" id="PS50075">
    <property type="entry name" value="CARRIER"/>
    <property type="match status" value="1"/>
</dbReference>
<dbReference type="SMART" id="SM00822">
    <property type="entry name" value="PKS_KR"/>
    <property type="match status" value="1"/>
</dbReference>
<dbReference type="OrthoDB" id="329835at2759"/>
<dbReference type="GO" id="GO:0006633">
    <property type="term" value="P:fatty acid biosynthetic process"/>
    <property type="evidence" value="ECO:0007669"/>
    <property type="project" value="TreeGrafter"/>
</dbReference>
<dbReference type="GO" id="GO:0004312">
    <property type="term" value="F:fatty acid synthase activity"/>
    <property type="evidence" value="ECO:0007669"/>
    <property type="project" value="TreeGrafter"/>
</dbReference>
<dbReference type="Pfam" id="PF00698">
    <property type="entry name" value="Acyl_transf_1"/>
    <property type="match status" value="1"/>
</dbReference>
<dbReference type="CDD" id="cd00833">
    <property type="entry name" value="PKS"/>
    <property type="match status" value="1"/>
</dbReference>
<keyword evidence="9" id="KW-0732">Signal</keyword>
<dbReference type="GO" id="GO:0031177">
    <property type="term" value="F:phosphopantetheine binding"/>
    <property type="evidence" value="ECO:0007669"/>
    <property type="project" value="InterPro"/>
</dbReference>
<feature type="region of interest" description="Disordered" evidence="8">
    <location>
        <begin position="1900"/>
        <end position="1951"/>
    </location>
</feature>
<dbReference type="EMBL" id="WOWK01000162">
    <property type="protein sequence ID" value="KAF0316358.1"/>
    <property type="molecule type" value="Genomic_DNA"/>
</dbReference>
<dbReference type="SUPFAM" id="SSF56176">
    <property type="entry name" value="FAD-binding/transporter-associated domain-like"/>
    <property type="match status" value="1"/>
</dbReference>
<dbReference type="Gene3D" id="3.40.366.10">
    <property type="entry name" value="Malonyl-Coenzyme A Acyl Carrier Protein, domain 2"/>
    <property type="match status" value="1"/>
</dbReference>
<keyword evidence="6" id="KW-0511">Multifunctional enzyme</keyword>
<sequence>MQAHASLLLGIATALSQVSLVTAAPFNGPTSPANCRYLPGDRQWPDPANWRILNDTVGGRLIAGEPLAKSCHGASYDADACADIRARWTESVTYFQDPVNVMSPYWLNNTCSPYTSRNASCILGNIASYAINVSSVADIVAGLEFARQNNVRLSIQNTGHDYIGRSSCEGSLALWTHNLKDITFFNYSSAVYTGPAAKVSAGVQFFEAYAAAASHGLRVVGGFCPTVGMAGGYVQGAGHGPLGATYGLAADNTLEFEVVTPDGRHVVASRTEHPDLYWALSGGGGGTYGIVLSLTTKAHPDGQVAGGSLAFDNTNEESFWAAIEKWQSHLLLLDRTTGFTTVWGFTNASFSIAFATLPGGNASSVADALSPFLKDLDGLGIVPSSYETSDRSTFYEHYEYYTGDMPYGPYTTNDVIGGRLIQRSTIEHNATNLVAVLRDVVKSGLPSVRVNGIAANVTHARAGNSPGDNAVLPAWRESLYWLNVDVNQFQDRLKPLTPGGGAYMNEGTYDNVDWKTDYYGSNYDKLLQVKKTYDPDFLLYSHTSHPKEPIAIIGIACRLPGGNTNPHKLWEFLKRGGIASNKVPVSRFNINGHWDGSQNPRTMRPLGGMFLEEIDPADFDASFFEISKTEAISMDPNQRQMLEVVYEGLENAGIPLESLDGAPVGCFVGSYASDYGDMQARDPEDRPAAITVGVGRSIMANRLSHFLNIKGPSMTIDTACSDSLVGIDVASRYLQTREIDAAIIATSNLYLNPEHVMDIGGVGHAHSPTGLCHTFDISADGYVKAEAVSSVIIKRLSDAIRDRDPIRAVILGSAGITNFNDTTYLECHGTGTQAGDPTEVKGAASVFATSRSADKPLIIGSIKSNVGHAEPSAGISGLIKAVLATESGLIPGNPTFENPSPKIDFVGLKVKASRTALPWPTGAPRRASINSFGNGGSNAHLILEQQNIPGGSRHISSYLPDDAEFSLEDDETENPYTLVLSANDSATLRANIKALASHLINPRVKVDIRDLAYTLSERRSRLWHRAFLTTRSLTELDENSFVVGKKSSEAPRVAFIFTGQGAQWPQMGKDLLRYFPWTRQILEELDSVLQGLPNPPKWSLVDELTELRTAEHLRQPEFSQPLVTALQLCLISVLEGWGIKPQSVVGHSSGEIAAAYAAGFLDRSGAIIASFYRGRAALNRQEQAEKDVGMLAVGVGAGALAPYLEKYAGEAWIACFNSPSSLTVSGKRVPLEALATDLKSDGHFARLLQVDLAYHSPLMGVIGEEYETLLSTGFTSFGGSPDVSMFSSVTGSRKTTTTDGAYWKSNMISPVRFNEAAQEMLSGDNGPNFLIEIGPSGALGGPVSQILKSLSNGSDITSVAAWSRGANAGKTIFDLAGRLFIAGGGVNLAKVNRYSSGDAETTPLPNTIIDLPNYVWNHSVKYWHENAARKDWRFKQYVNHDLLGSKTLGTTWRSPTWRKLLDISDVPWLKDHKMGDDILLPGSGFITMAVEALYQKTRATAPDDVVIASSNDLSYRLRNVRFDKALVLEEGVEAIITLSLTQQPGSKDWHEFHVATNTAGVFIEHCSGLIRVQEPILERLAEVDRRPLEFPTTAKIWYKAQTAIGYGFGPDFQKVKKVESISGQRHSRSLVSLEEPKSKWSPQSYYPIHPASLDGCLQTVTPSLWAGEHSSLNAVLVPSVIDDLVINQVNQGLSEGLSIASSEYSGRGRLEEAKSYFANCSIHDPTTGALLMQMRGLRFAKLDVVPKLDPHIFDRVSWKPDFTFFSQDNLVQHGSDFTADSIIDLIAHKQPRLRVLEADFDANDGSSAWFQGNDWSSRAAYTKFDYVSTNAKLLVGIQTQNEGNRNASFSLINLESGDLGLPSDAIYDLIIVKVADKSSSSLDQFLQRLKKHLSSSSHTLILQPKQPELDAAAPVPSLRSTSPESDVPAGPSTPSESAGSDLPPETPFTDVSITPEEEVELKEKVRSSNVLVDTAFQGLLDANSRPELHGFSVKLQGSTWTLYSFAATSEEQHLPRNLDIVRLSQGASDVEPSLKEELETSGWSITQRSDLSAVHSLSADSTVLILDELHNPVLTRAQLQVTDPDFALAHGLFRVVRREYASVKITVLDVESNVGPNTAWAIKSFLETTRHSGTSGIKGTVETEFAERNGVLYVHRVVPDLRVNEFKRAEQEGSEPVLGRLHETKAAVQLRSERVGTFQSLTWNETDISEVSVEQDSMEVEVFAVGVNFKDVAVAMGIVPENEYTIGYEAAGIVKRLGPGVTKFKEGDRVCFLNGGSYANRLQVPIGRAHVIPDWMSFEVYAATIPSVYLCSIYSLFDIANLKEGQSVLIHSASGGVGIACIQLAQYKNAEIYVTVEILAATNGRGIDVIINSLTGELLDASWRIIADGGTLVEIGKKDIVDRNTLSMEPFDRNASFRAMDFSYTQDIRDPLIARLLDEIFALVNSGHIKPIHPITTFGFDAVPAALAYIRSGRHIGKVVISDGSKKDVQVPIRPATRRLKLRSDASYVIVGGLKGLCGSLAIHLARHGANHIISVSRSGIDDKASQKAIKNCAAYGCEVLEAKGDVANLEFVRDVFKSVPRVAGLIQGAMVLRVRSTYGYMIQVLIDIQDKPYETMTLDDYHTAIHAKFHGTWNLRRASGELQHPLDFFTLLSSISGIVGNKGQANYSAGNTLLDAFADYRRALGLQANSVDLGLIQDVGYVAEQEGFEARFDTRQWTPITEGTLRKILSYSILQQDNASAPINAESAAQLVTGIGFPLPEDSDLTRDARFGYRFQNTGTGSEGKDGGSGKQGDETIRAFHALHKSGADRTALVKVGVEVVASQLAKILRLETEIEPAKPLMTFGLDSLAAVELRNWIRLELGAELTTLDITNASSLNALGDKLVSKLTQISVASS</sequence>
<feature type="region of interest" description="C-terminal hotdog fold" evidence="7">
    <location>
        <begin position="1589"/>
        <end position="1748"/>
    </location>
</feature>
<accession>A0A8H3ZEP8</accession>
<dbReference type="InterPro" id="IPR020841">
    <property type="entry name" value="PKS_Beta-ketoAc_synthase_dom"/>
</dbReference>
<dbReference type="SUPFAM" id="SSF47336">
    <property type="entry name" value="ACP-like"/>
    <property type="match status" value="1"/>
</dbReference>
<dbReference type="Pfam" id="PF01565">
    <property type="entry name" value="FAD_binding_4"/>
    <property type="match status" value="1"/>
</dbReference>
<dbReference type="SMART" id="SM00827">
    <property type="entry name" value="PKS_AT"/>
    <property type="match status" value="1"/>
</dbReference>
<dbReference type="Gene3D" id="3.30.70.3290">
    <property type="match status" value="1"/>
</dbReference>
<comment type="similarity">
    <text evidence="1">Belongs to the oxygen-dependent FAD-linked oxidoreductase family.</text>
</comment>
<dbReference type="InterPro" id="IPR016169">
    <property type="entry name" value="FAD-bd_PCMH_sub2"/>
</dbReference>
<dbReference type="InterPro" id="IPR032821">
    <property type="entry name" value="PKS_assoc"/>
</dbReference>
<evidence type="ECO:0000313" key="14">
    <source>
        <dbReference type="EMBL" id="KAF0316358.1"/>
    </source>
</evidence>
<keyword evidence="2" id="KW-0596">Phosphopantetheine</keyword>
<feature type="domain" description="Ketosynthase family 3 (KS3)" evidence="12">
    <location>
        <begin position="547"/>
        <end position="945"/>
    </location>
</feature>
<gene>
    <name evidence="14" type="ORF">GQ607_016393</name>
</gene>
<dbReference type="InterPro" id="IPR050091">
    <property type="entry name" value="PKS_NRPS_Biosynth_Enz"/>
</dbReference>
<dbReference type="InterPro" id="IPR012951">
    <property type="entry name" value="BBE"/>
</dbReference>
<dbReference type="InterPro" id="IPR011032">
    <property type="entry name" value="GroES-like_sf"/>
</dbReference>
<evidence type="ECO:0000256" key="7">
    <source>
        <dbReference type="PROSITE-ProRule" id="PRU01363"/>
    </source>
</evidence>
<dbReference type="Gene3D" id="3.10.129.110">
    <property type="entry name" value="Polyketide synthase dehydratase"/>
    <property type="match status" value="1"/>
</dbReference>
<feature type="region of interest" description="N-terminal hotdog fold" evidence="7">
    <location>
        <begin position="1440"/>
        <end position="1577"/>
    </location>
</feature>
<feature type="active site" description="Proton acceptor; for dehydratase activity" evidence="7">
    <location>
        <position position="1472"/>
    </location>
</feature>
<dbReference type="SMART" id="SM00825">
    <property type="entry name" value="PKS_KS"/>
    <property type="match status" value="1"/>
</dbReference>
<dbReference type="Gene3D" id="3.90.180.10">
    <property type="entry name" value="Medium-chain alcohol dehydrogenases, catalytic domain"/>
    <property type="match status" value="1"/>
</dbReference>
<dbReference type="Pfam" id="PF02801">
    <property type="entry name" value="Ketoacyl-synt_C"/>
    <property type="match status" value="1"/>
</dbReference>
<dbReference type="InterPro" id="IPR009081">
    <property type="entry name" value="PP-bd_ACP"/>
</dbReference>
<dbReference type="InterPro" id="IPR036291">
    <property type="entry name" value="NAD(P)-bd_dom_sf"/>
</dbReference>
<dbReference type="SUPFAM" id="SSF55048">
    <property type="entry name" value="Probable ACP-binding domain of malonyl-CoA ACP transacylase"/>
    <property type="match status" value="1"/>
</dbReference>
<feature type="domain" description="FAD-binding PCMH-type" evidence="11">
    <location>
        <begin position="122"/>
        <end position="301"/>
    </location>
</feature>
<evidence type="ECO:0000313" key="15">
    <source>
        <dbReference type="Proteomes" id="UP000434172"/>
    </source>
</evidence>
<evidence type="ECO:0000256" key="3">
    <source>
        <dbReference type="ARBA" id="ARBA00022553"/>
    </source>
</evidence>
<dbReference type="GO" id="GO:0016491">
    <property type="term" value="F:oxidoreductase activity"/>
    <property type="evidence" value="ECO:0007669"/>
    <property type="project" value="UniProtKB-KW"/>
</dbReference>
<evidence type="ECO:0000256" key="4">
    <source>
        <dbReference type="ARBA" id="ARBA00022679"/>
    </source>
</evidence>
<dbReference type="Pfam" id="PF21089">
    <property type="entry name" value="PKS_DH_N"/>
    <property type="match status" value="1"/>
</dbReference>
<dbReference type="PROSITE" id="PS00012">
    <property type="entry name" value="PHOSPHOPANTETHEINE"/>
    <property type="match status" value="1"/>
</dbReference>
<dbReference type="PANTHER" id="PTHR43775">
    <property type="entry name" value="FATTY ACID SYNTHASE"/>
    <property type="match status" value="1"/>
</dbReference>
<dbReference type="InterPro" id="IPR042104">
    <property type="entry name" value="PKS_dehydratase_sf"/>
</dbReference>
<feature type="domain" description="Carrier" evidence="10">
    <location>
        <begin position="2813"/>
        <end position="2889"/>
    </location>
</feature>
<evidence type="ECO:0000259" key="12">
    <source>
        <dbReference type="PROSITE" id="PS52004"/>
    </source>
</evidence>
<dbReference type="Pfam" id="PF08031">
    <property type="entry name" value="BBE"/>
    <property type="match status" value="1"/>
</dbReference>